<evidence type="ECO:0000313" key="2">
    <source>
        <dbReference type="EMBL" id="SDD74072.1"/>
    </source>
</evidence>
<proteinExistence type="predicted"/>
<feature type="transmembrane region" description="Helical" evidence="1">
    <location>
        <begin position="21"/>
        <end position="40"/>
    </location>
</feature>
<keyword evidence="1" id="KW-0812">Transmembrane</keyword>
<feature type="transmembrane region" description="Helical" evidence="1">
    <location>
        <begin position="181"/>
        <end position="202"/>
    </location>
</feature>
<feature type="transmembrane region" description="Helical" evidence="1">
    <location>
        <begin position="110"/>
        <end position="128"/>
    </location>
</feature>
<evidence type="ECO:0000256" key="1">
    <source>
        <dbReference type="SAM" id="Phobius"/>
    </source>
</evidence>
<feature type="transmembrane region" description="Helical" evidence="1">
    <location>
        <begin position="140"/>
        <end position="161"/>
    </location>
</feature>
<evidence type="ECO:0000313" key="3">
    <source>
        <dbReference type="Proteomes" id="UP000199603"/>
    </source>
</evidence>
<protein>
    <submittedName>
        <fullName evidence="2">Uncharacterized protein</fullName>
    </submittedName>
</protein>
<feature type="transmembrane region" description="Helical" evidence="1">
    <location>
        <begin position="85"/>
        <end position="104"/>
    </location>
</feature>
<keyword evidence="1" id="KW-1133">Transmembrane helix</keyword>
<accession>A0A1G6X7G1</accession>
<dbReference type="AlphaFoldDB" id="A0A1G6X7G1"/>
<name>A0A1G6X7G1_9GAMM</name>
<feature type="transmembrane region" description="Helical" evidence="1">
    <location>
        <begin position="52"/>
        <end position="73"/>
    </location>
</feature>
<dbReference type="OrthoDB" id="5966002at2"/>
<keyword evidence="1" id="KW-0472">Membrane</keyword>
<dbReference type="RefSeq" id="WP_091242720.1">
    <property type="nucleotide sequence ID" value="NZ_FNAG01000006.1"/>
</dbReference>
<sequence length="223" mass="24691">MSNSASTEPLAPLRKPALLRALAALPDAITAGVFLVLWVAPFAFGESGVRNGMLLMLVEFVLIHATAMMGATVEARSGRVAKVRVLLGFGLLYALFIGAFAFAFREWWPVYAFGWLLLAKLMRLFGSADSDEARWQRHSDWALTCMLYLGGVFATLFLPLPRLGITREIQPQLGIEGSGEWVSNPHIVIAFGALYFGALAWARWRDFRFPRAHLPNLKKPPST</sequence>
<organism evidence="2 3">
    <name type="scientific">Aquimonas voraii</name>
    <dbReference type="NCBI Taxonomy" id="265719"/>
    <lineage>
        <taxon>Bacteria</taxon>
        <taxon>Pseudomonadati</taxon>
        <taxon>Pseudomonadota</taxon>
        <taxon>Gammaproteobacteria</taxon>
        <taxon>Lysobacterales</taxon>
        <taxon>Lysobacteraceae</taxon>
        <taxon>Aquimonas</taxon>
    </lineage>
</organism>
<dbReference type="Proteomes" id="UP000199603">
    <property type="component" value="Unassembled WGS sequence"/>
</dbReference>
<gene>
    <name evidence="2" type="ORF">SAMN04488509_10678</name>
</gene>
<keyword evidence="3" id="KW-1185">Reference proteome</keyword>
<reference evidence="2 3" key="1">
    <citation type="submission" date="2016-10" db="EMBL/GenBank/DDBJ databases">
        <authorList>
            <person name="de Groot N.N."/>
        </authorList>
    </citation>
    <scope>NUCLEOTIDE SEQUENCE [LARGE SCALE GENOMIC DNA]</scope>
    <source>
        <strain evidence="2 3">DSM 16957</strain>
    </source>
</reference>
<dbReference type="EMBL" id="FNAG01000006">
    <property type="protein sequence ID" value="SDD74072.1"/>
    <property type="molecule type" value="Genomic_DNA"/>
</dbReference>